<gene>
    <name evidence="1" type="ORF">RHMOL_Rhmol04G0139200</name>
</gene>
<keyword evidence="2" id="KW-1185">Reference proteome</keyword>
<evidence type="ECO:0000313" key="1">
    <source>
        <dbReference type="EMBL" id="KAI8558988.1"/>
    </source>
</evidence>
<accession>A0ACC0P2C0</accession>
<reference evidence="1" key="1">
    <citation type="submission" date="2022-02" db="EMBL/GenBank/DDBJ databases">
        <title>Plant Genome Project.</title>
        <authorList>
            <person name="Zhang R.-G."/>
        </authorList>
    </citation>
    <scope>NUCLEOTIDE SEQUENCE</scope>
    <source>
        <strain evidence="1">AT1</strain>
    </source>
</reference>
<evidence type="ECO:0000313" key="2">
    <source>
        <dbReference type="Proteomes" id="UP001062846"/>
    </source>
</evidence>
<sequence length="115" mass="12538">MFTGKRPTDNIFSDGLSLHNFAKVDLPAQIPSIVDPILFQQREKDASTSINNAHNQSSDSNHKILECLISILKLGVTCSEELPSDRLAINVVVPQLQVIKNTLLGGRRTSIAVSS</sequence>
<name>A0ACC0P2C0_RHOML</name>
<dbReference type="Proteomes" id="UP001062846">
    <property type="component" value="Chromosome 4"/>
</dbReference>
<comment type="caution">
    <text evidence="1">The sequence shown here is derived from an EMBL/GenBank/DDBJ whole genome shotgun (WGS) entry which is preliminary data.</text>
</comment>
<organism evidence="1 2">
    <name type="scientific">Rhododendron molle</name>
    <name type="common">Chinese azalea</name>
    <name type="synonym">Azalea mollis</name>
    <dbReference type="NCBI Taxonomy" id="49168"/>
    <lineage>
        <taxon>Eukaryota</taxon>
        <taxon>Viridiplantae</taxon>
        <taxon>Streptophyta</taxon>
        <taxon>Embryophyta</taxon>
        <taxon>Tracheophyta</taxon>
        <taxon>Spermatophyta</taxon>
        <taxon>Magnoliopsida</taxon>
        <taxon>eudicotyledons</taxon>
        <taxon>Gunneridae</taxon>
        <taxon>Pentapetalae</taxon>
        <taxon>asterids</taxon>
        <taxon>Ericales</taxon>
        <taxon>Ericaceae</taxon>
        <taxon>Ericoideae</taxon>
        <taxon>Rhodoreae</taxon>
        <taxon>Rhododendron</taxon>
    </lineage>
</organism>
<dbReference type="EMBL" id="CM046391">
    <property type="protein sequence ID" value="KAI8558988.1"/>
    <property type="molecule type" value="Genomic_DNA"/>
</dbReference>
<protein>
    <submittedName>
        <fullName evidence="1">Uncharacterized protein</fullName>
    </submittedName>
</protein>
<proteinExistence type="predicted"/>